<reference evidence="2 3" key="1">
    <citation type="submission" date="2020-05" db="EMBL/GenBank/DDBJ databases">
        <title>Bremerella alba sp. nov., a novel planctomycete isolated from the surface of the macroalga Fucus spiralis.</title>
        <authorList>
            <person name="Godinho O."/>
            <person name="Botelho R."/>
            <person name="Albuquerque L."/>
            <person name="Wiegand S."/>
            <person name="Da Costa M.S."/>
            <person name="Lobo-Da-Cunha A."/>
            <person name="Jogler C."/>
            <person name="Lage O.M."/>
        </authorList>
    </citation>
    <scope>NUCLEOTIDE SEQUENCE [LARGE SCALE GENOMIC DNA]</scope>
    <source>
        <strain evidence="2 3">FF15</strain>
    </source>
</reference>
<proteinExistence type="predicted"/>
<feature type="signal peptide" evidence="1">
    <location>
        <begin position="1"/>
        <end position="23"/>
    </location>
</feature>
<name>A0A7V9A5S0_9BACT</name>
<gene>
    <name evidence="2" type="ORF">HOV93_03290</name>
</gene>
<dbReference type="AlphaFoldDB" id="A0A7V9A5S0"/>
<feature type="chain" id="PRO_5030560365" evidence="1">
    <location>
        <begin position="24"/>
        <end position="85"/>
    </location>
</feature>
<organism evidence="2 3">
    <name type="scientific">Bremerella alba</name>
    <dbReference type="NCBI Taxonomy" id="980252"/>
    <lineage>
        <taxon>Bacteria</taxon>
        <taxon>Pseudomonadati</taxon>
        <taxon>Planctomycetota</taxon>
        <taxon>Planctomycetia</taxon>
        <taxon>Pirellulales</taxon>
        <taxon>Pirellulaceae</taxon>
        <taxon>Bremerella</taxon>
    </lineage>
</organism>
<keyword evidence="1" id="KW-0732">Signal</keyword>
<comment type="caution">
    <text evidence="2">The sequence shown here is derived from an EMBL/GenBank/DDBJ whole genome shotgun (WGS) entry which is preliminary data.</text>
</comment>
<evidence type="ECO:0000313" key="3">
    <source>
        <dbReference type="Proteomes" id="UP000551616"/>
    </source>
</evidence>
<dbReference type="Proteomes" id="UP000551616">
    <property type="component" value="Unassembled WGS sequence"/>
</dbReference>
<dbReference type="EMBL" id="JABRWO010000001">
    <property type="protein sequence ID" value="MBA2113181.1"/>
    <property type="molecule type" value="Genomic_DNA"/>
</dbReference>
<evidence type="ECO:0000313" key="2">
    <source>
        <dbReference type="EMBL" id="MBA2113181.1"/>
    </source>
</evidence>
<accession>A0A7V9A5S0</accession>
<evidence type="ECO:0000256" key="1">
    <source>
        <dbReference type="SAM" id="SignalP"/>
    </source>
</evidence>
<sequence>MVRALLMTVVLVVGLSMASVAEAGWRHRHCGHQSYSGCAQSHHGSYRHRGCYNNSYGGCHQNSWNQCGGQSYQRPSSHCSGGVCW</sequence>
<dbReference type="RefSeq" id="WP_207394690.1">
    <property type="nucleotide sequence ID" value="NZ_JABRWO010000001.1"/>
</dbReference>
<protein>
    <submittedName>
        <fullName evidence="2">Uncharacterized protein</fullName>
    </submittedName>
</protein>
<keyword evidence="3" id="KW-1185">Reference proteome</keyword>